<dbReference type="KEGG" id="ipo:Ilyop_2693"/>
<evidence type="ECO:0000256" key="4">
    <source>
        <dbReference type="ARBA" id="ARBA00022984"/>
    </source>
</evidence>
<dbReference type="PANTHER" id="PTHR36699">
    <property type="entry name" value="LD-TRANSPEPTIDASE"/>
    <property type="match status" value="1"/>
</dbReference>
<dbReference type="UniPathway" id="UPA00219"/>
<dbReference type="RefSeq" id="WP_013389106.1">
    <property type="nucleotide sequence ID" value="NC_014633.1"/>
</dbReference>
<keyword evidence="5 6" id="KW-0961">Cell wall biogenesis/degradation</keyword>
<dbReference type="GO" id="GO:0016740">
    <property type="term" value="F:transferase activity"/>
    <property type="evidence" value="ECO:0007669"/>
    <property type="project" value="UniProtKB-KW"/>
</dbReference>
<evidence type="ECO:0000313" key="8">
    <source>
        <dbReference type="EMBL" id="ADO84449.1"/>
    </source>
</evidence>
<keyword evidence="4 6" id="KW-0573">Peptidoglycan synthesis</keyword>
<dbReference type="EMBL" id="CP002282">
    <property type="protein sequence ID" value="ADO84449.1"/>
    <property type="molecule type" value="Genomic_DNA"/>
</dbReference>
<gene>
    <name evidence="8" type="ordered locus">Ilyop_2693</name>
</gene>
<dbReference type="GO" id="GO:0071555">
    <property type="term" value="P:cell wall organization"/>
    <property type="evidence" value="ECO:0007669"/>
    <property type="project" value="UniProtKB-UniRule"/>
</dbReference>
<evidence type="ECO:0000256" key="2">
    <source>
        <dbReference type="ARBA" id="ARBA00022679"/>
    </source>
</evidence>
<geneLocation type="plasmid" evidence="8 9">
    <name>pILYOP01</name>
</geneLocation>
<feature type="active site" description="Nucleophile" evidence="6">
    <location>
        <position position="138"/>
    </location>
</feature>
<dbReference type="HOGENOM" id="CLU_102842_0_1_0"/>
<keyword evidence="2" id="KW-0808">Transferase</keyword>
<dbReference type="MEROPS" id="C82.A01"/>
<evidence type="ECO:0000256" key="6">
    <source>
        <dbReference type="PROSITE-ProRule" id="PRU01373"/>
    </source>
</evidence>
<evidence type="ECO:0000259" key="7">
    <source>
        <dbReference type="PROSITE" id="PS52029"/>
    </source>
</evidence>
<dbReference type="CDD" id="cd16913">
    <property type="entry name" value="YkuD_like"/>
    <property type="match status" value="1"/>
</dbReference>
<keyword evidence="9" id="KW-1185">Reference proteome</keyword>
<dbReference type="AlphaFoldDB" id="E3HCQ4"/>
<organism evidence="8 9">
    <name type="scientific">Ilyobacter polytropus (strain ATCC 51220 / DSM 2926 / LMG 16218 / CuHBu1)</name>
    <dbReference type="NCBI Taxonomy" id="572544"/>
    <lineage>
        <taxon>Bacteria</taxon>
        <taxon>Fusobacteriati</taxon>
        <taxon>Fusobacteriota</taxon>
        <taxon>Fusobacteriia</taxon>
        <taxon>Fusobacteriales</taxon>
        <taxon>Fusobacteriaceae</taxon>
        <taxon>Ilyobacter</taxon>
    </lineage>
</organism>
<sequence>MNMKRISTKLTNKFLLIFFIICSAVYADKKIDLVKVDKSSKKMFLMSGNQVIKIYDISLGIDPIGHKGKSGDNKTPEGIYTLDYKNSQSIYYKSIHISYPNEKDKAAAAQKGWDPGGDITIHGQKKGSLSKEEWTEGCIGVTNEEMDEIWELLQLPVTIIIEPR</sequence>
<name>E3HCQ4_ILYPC</name>
<evidence type="ECO:0000313" key="9">
    <source>
        <dbReference type="Proteomes" id="UP000006875"/>
    </source>
</evidence>
<dbReference type="GO" id="GO:0009252">
    <property type="term" value="P:peptidoglycan biosynthetic process"/>
    <property type="evidence" value="ECO:0007669"/>
    <property type="project" value="UniProtKB-UniPathway"/>
</dbReference>
<feature type="active site" description="Proton donor/acceptor" evidence="6">
    <location>
        <position position="122"/>
    </location>
</feature>
<evidence type="ECO:0000256" key="5">
    <source>
        <dbReference type="ARBA" id="ARBA00023316"/>
    </source>
</evidence>
<reference evidence="8 9" key="1">
    <citation type="journal article" date="2010" name="Stand. Genomic Sci.">
        <title>Complete genome sequence of Ilyobacter polytropus type strain (CuHbu1).</title>
        <authorList>
            <person name="Sikorski J."/>
            <person name="Chertkov O."/>
            <person name="Lapidus A."/>
            <person name="Nolan M."/>
            <person name="Lucas S."/>
            <person name="Del Rio T.G."/>
            <person name="Tice H."/>
            <person name="Cheng J.F."/>
            <person name="Tapia R."/>
            <person name="Han C."/>
            <person name="Goodwin L."/>
            <person name="Pitluck S."/>
            <person name="Liolios K."/>
            <person name="Ivanova N."/>
            <person name="Mavromatis K."/>
            <person name="Mikhailova N."/>
            <person name="Pati A."/>
            <person name="Chen A."/>
            <person name="Palaniappan K."/>
            <person name="Land M."/>
            <person name="Hauser L."/>
            <person name="Chang Y.J."/>
            <person name="Jeffries C.D."/>
            <person name="Brambilla E."/>
            <person name="Yasawong M."/>
            <person name="Rohde M."/>
            <person name="Pukall R."/>
            <person name="Spring S."/>
            <person name="Goker M."/>
            <person name="Woyke T."/>
            <person name="Bristow J."/>
            <person name="Eisen J.A."/>
            <person name="Markowitz V."/>
            <person name="Hugenholtz P."/>
            <person name="Kyrpides N.C."/>
            <person name="Klenk H.P."/>
        </authorList>
    </citation>
    <scope>NUCLEOTIDE SEQUENCE [LARGE SCALE GENOMIC DNA]</scope>
    <source>
        <strain evidence="9">ATCC 51220 / DSM 2926 / LMG 16218 / CuHBu1</strain>
        <plasmid evidence="9">pILYOP01</plasmid>
    </source>
</reference>
<evidence type="ECO:0000256" key="3">
    <source>
        <dbReference type="ARBA" id="ARBA00022960"/>
    </source>
</evidence>
<dbReference type="PROSITE" id="PS52029">
    <property type="entry name" value="LD_TPASE"/>
    <property type="match status" value="1"/>
</dbReference>
<accession>E3HCQ4</accession>
<dbReference type="Proteomes" id="UP000006875">
    <property type="component" value="Plasmid pILYOP01"/>
</dbReference>
<proteinExistence type="predicted"/>
<dbReference type="InterPro" id="IPR005490">
    <property type="entry name" value="LD_TPept_cat_dom"/>
</dbReference>
<protein>
    <submittedName>
        <fullName evidence="8">ErfK/YbiS/YcfS/YnhG family protein</fullName>
    </submittedName>
</protein>
<evidence type="ECO:0000256" key="1">
    <source>
        <dbReference type="ARBA" id="ARBA00004752"/>
    </source>
</evidence>
<dbReference type="Gene3D" id="2.40.440.10">
    <property type="entry name" value="L,D-transpeptidase catalytic domain-like"/>
    <property type="match status" value="1"/>
</dbReference>
<dbReference type="SUPFAM" id="SSF141523">
    <property type="entry name" value="L,D-transpeptidase catalytic domain-like"/>
    <property type="match status" value="1"/>
</dbReference>
<keyword evidence="8" id="KW-0614">Plasmid</keyword>
<dbReference type="Pfam" id="PF03734">
    <property type="entry name" value="YkuD"/>
    <property type="match status" value="1"/>
</dbReference>
<keyword evidence="3 6" id="KW-0133">Cell shape</keyword>
<dbReference type="PANTHER" id="PTHR36699:SF1">
    <property type="entry name" value="L,D-TRANSPEPTIDASE YAFK-RELATED"/>
    <property type="match status" value="1"/>
</dbReference>
<dbReference type="GO" id="GO:0008360">
    <property type="term" value="P:regulation of cell shape"/>
    <property type="evidence" value="ECO:0007669"/>
    <property type="project" value="UniProtKB-UniRule"/>
</dbReference>
<dbReference type="InterPro" id="IPR038063">
    <property type="entry name" value="Transpep_catalytic_dom"/>
</dbReference>
<feature type="domain" description="L,D-TPase catalytic" evidence="7">
    <location>
        <begin position="32"/>
        <end position="162"/>
    </location>
</feature>
<comment type="pathway">
    <text evidence="1 6">Cell wall biogenesis; peptidoglycan biosynthesis.</text>
</comment>